<protein>
    <submittedName>
        <fullName evidence="2">Acyltransferase family protein</fullName>
    </submittedName>
</protein>
<feature type="transmembrane region" description="Helical" evidence="1">
    <location>
        <begin position="207"/>
        <end position="225"/>
    </location>
</feature>
<gene>
    <name evidence="2" type="ORF">GCM10023143_05430</name>
</gene>
<dbReference type="RefSeq" id="WP_344974950.1">
    <property type="nucleotide sequence ID" value="NZ_BAABFN010000001.1"/>
</dbReference>
<keyword evidence="2" id="KW-0012">Acyltransferase</keyword>
<feature type="transmembrane region" description="Helical" evidence="1">
    <location>
        <begin position="270"/>
        <end position="290"/>
    </location>
</feature>
<dbReference type="Proteomes" id="UP001501207">
    <property type="component" value="Unassembled WGS sequence"/>
</dbReference>
<sequence length="381" mass="43457">MNLNRPGRFLSLDVFRGMTIAMMILVNNPGSWRYVFAPLDHAKWFGCTPTDLVFPFFLFAVGNAMSFSMKKYEALGQAAVLWKIFRRTALIFLISYAIHFYPFFRYDAVTHSWSHKFHLDHIRIMGVLQRIALAYCAAALLIHYLGLRRALLIGILILPAYWGLLMWLGDPGAQLTLEGNAVLKLDRFLFGPDHLYHGEGVPFDPEGVLSTLPAVSSVIFGYRAGVFIQQKGKSYECVAGLFLAGTLMLALALCWNPLFPIAKKLWTSSFVLYTTGLALYVIAVLIWLLEIRAWNPGNWSRFFTVFGKNPLFIYILADVVVLSYFAIPMTPGRNMYGWLYTVVFQPLFGNWMGSLAFAVFHVLLFWLVGLWLDRKKIYIRV</sequence>
<proteinExistence type="predicted"/>
<feature type="transmembrane region" description="Helical" evidence="1">
    <location>
        <begin position="351"/>
        <end position="372"/>
    </location>
</feature>
<evidence type="ECO:0000256" key="1">
    <source>
        <dbReference type="SAM" id="Phobius"/>
    </source>
</evidence>
<comment type="caution">
    <text evidence="2">The sequence shown here is derived from an EMBL/GenBank/DDBJ whole genome shotgun (WGS) entry which is preliminary data.</text>
</comment>
<evidence type="ECO:0000313" key="2">
    <source>
        <dbReference type="EMBL" id="GAA4302757.1"/>
    </source>
</evidence>
<feature type="transmembrane region" description="Helical" evidence="1">
    <location>
        <begin position="84"/>
        <end position="104"/>
    </location>
</feature>
<keyword evidence="1" id="KW-0812">Transmembrane</keyword>
<organism evidence="2 3">
    <name type="scientific">Compostibacter hankyongensis</name>
    <dbReference type="NCBI Taxonomy" id="1007089"/>
    <lineage>
        <taxon>Bacteria</taxon>
        <taxon>Pseudomonadati</taxon>
        <taxon>Bacteroidota</taxon>
        <taxon>Chitinophagia</taxon>
        <taxon>Chitinophagales</taxon>
        <taxon>Chitinophagaceae</taxon>
        <taxon>Compostibacter</taxon>
    </lineage>
</organism>
<dbReference type="EMBL" id="BAABFN010000001">
    <property type="protein sequence ID" value="GAA4302757.1"/>
    <property type="molecule type" value="Genomic_DNA"/>
</dbReference>
<name>A0ABP8FFL9_9BACT</name>
<keyword evidence="3" id="KW-1185">Reference proteome</keyword>
<feature type="transmembrane region" description="Helical" evidence="1">
    <location>
        <begin position="150"/>
        <end position="168"/>
    </location>
</feature>
<reference evidence="3" key="1">
    <citation type="journal article" date="2019" name="Int. J. Syst. Evol. Microbiol.">
        <title>The Global Catalogue of Microorganisms (GCM) 10K type strain sequencing project: providing services to taxonomists for standard genome sequencing and annotation.</title>
        <authorList>
            <consortium name="The Broad Institute Genomics Platform"/>
            <consortium name="The Broad Institute Genome Sequencing Center for Infectious Disease"/>
            <person name="Wu L."/>
            <person name="Ma J."/>
        </authorList>
    </citation>
    <scope>NUCLEOTIDE SEQUENCE [LARGE SCALE GENOMIC DNA]</scope>
    <source>
        <strain evidence="3">JCM 17664</strain>
    </source>
</reference>
<dbReference type="GO" id="GO:0016746">
    <property type="term" value="F:acyltransferase activity"/>
    <property type="evidence" value="ECO:0007669"/>
    <property type="project" value="UniProtKB-KW"/>
</dbReference>
<feature type="transmembrane region" description="Helical" evidence="1">
    <location>
        <begin position="52"/>
        <end position="72"/>
    </location>
</feature>
<dbReference type="PANTHER" id="PTHR31061:SF24">
    <property type="entry name" value="LD22376P"/>
    <property type="match status" value="1"/>
</dbReference>
<feature type="transmembrane region" description="Helical" evidence="1">
    <location>
        <begin position="311"/>
        <end position="331"/>
    </location>
</feature>
<feature type="transmembrane region" description="Helical" evidence="1">
    <location>
        <begin position="12"/>
        <end position="32"/>
    </location>
</feature>
<feature type="transmembrane region" description="Helical" evidence="1">
    <location>
        <begin position="237"/>
        <end position="258"/>
    </location>
</feature>
<keyword evidence="2" id="KW-0808">Transferase</keyword>
<accession>A0ABP8FFL9</accession>
<evidence type="ECO:0000313" key="3">
    <source>
        <dbReference type="Proteomes" id="UP001501207"/>
    </source>
</evidence>
<dbReference type="PANTHER" id="PTHR31061">
    <property type="entry name" value="LD22376P"/>
    <property type="match status" value="1"/>
</dbReference>
<keyword evidence="1" id="KW-1133">Transmembrane helix</keyword>
<feature type="transmembrane region" description="Helical" evidence="1">
    <location>
        <begin position="124"/>
        <end position="143"/>
    </location>
</feature>
<keyword evidence="1" id="KW-0472">Membrane</keyword>